<evidence type="ECO:0000256" key="7">
    <source>
        <dbReference type="ARBA" id="ARBA00023242"/>
    </source>
</evidence>
<name>A0AAN7Q9H9_9MYRT</name>
<dbReference type="GO" id="GO:0043565">
    <property type="term" value="F:sequence-specific DNA binding"/>
    <property type="evidence" value="ECO:0007669"/>
    <property type="project" value="InterPro"/>
</dbReference>
<comment type="caution">
    <text evidence="13">The sequence shown here is derived from an EMBL/GenBank/DDBJ whole genome shotgun (WGS) entry which is preliminary data.</text>
</comment>
<dbReference type="SUPFAM" id="SSF46689">
    <property type="entry name" value="Homeodomain-like"/>
    <property type="match status" value="1"/>
</dbReference>
<evidence type="ECO:0000259" key="12">
    <source>
        <dbReference type="PROSITE" id="PS50071"/>
    </source>
</evidence>
<evidence type="ECO:0000256" key="11">
    <source>
        <dbReference type="SAM" id="MobiDB-lite"/>
    </source>
</evidence>
<dbReference type="GO" id="GO:0005634">
    <property type="term" value="C:nucleus"/>
    <property type="evidence" value="ECO:0007669"/>
    <property type="project" value="UniProtKB-SubCell"/>
</dbReference>
<organism evidence="13 14">
    <name type="scientific">Trapa incisa</name>
    <dbReference type="NCBI Taxonomy" id="236973"/>
    <lineage>
        <taxon>Eukaryota</taxon>
        <taxon>Viridiplantae</taxon>
        <taxon>Streptophyta</taxon>
        <taxon>Embryophyta</taxon>
        <taxon>Tracheophyta</taxon>
        <taxon>Spermatophyta</taxon>
        <taxon>Magnoliopsida</taxon>
        <taxon>eudicotyledons</taxon>
        <taxon>Gunneridae</taxon>
        <taxon>Pentapetalae</taxon>
        <taxon>rosids</taxon>
        <taxon>malvids</taxon>
        <taxon>Myrtales</taxon>
        <taxon>Lythraceae</taxon>
        <taxon>Trapa</taxon>
    </lineage>
</organism>
<protein>
    <recommendedName>
        <fullName evidence="12">Homeobox domain-containing protein</fullName>
    </recommendedName>
</protein>
<evidence type="ECO:0000313" key="13">
    <source>
        <dbReference type="EMBL" id="KAK4762031.1"/>
    </source>
</evidence>
<dbReference type="Pfam" id="PF02183">
    <property type="entry name" value="HALZ"/>
    <property type="match status" value="1"/>
</dbReference>
<dbReference type="PANTHER" id="PTHR45714">
    <property type="entry name" value="HOMEOBOX-LEUCINE ZIPPER PROTEIN HAT14"/>
    <property type="match status" value="1"/>
</dbReference>
<evidence type="ECO:0000256" key="8">
    <source>
        <dbReference type="PROSITE-ProRule" id="PRU00108"/>
    </source>
</evidence>
<dbReference type="EMBL" id="JAXIOK010000009">
    <property type="protein sequence ID" value="KAK4762031.1"/>
    <property type="molecule type" value="Genomic_DNA"/>
</dbReference>
<comment type="subcellular location">
    <subcellularLocation>
        <location evidence="1 8 9">Nucleus</location>
    </subcellularLocation>
</comment>
<feature type="domain" description="Homeobox" evidence="12">
    <location>
        <begin position="104"/>
        <end position="164"/>
    </location>
</feature>
<evidence type="ECO:0000256" key="6">
    <source>
        <dbReference type="ARBA" id="ARBA00023163"/>
    </source>
</evidence>
<dbReference type="GO" id="GO:0000981">
    <property type="term" value="F:DNA-binding transcription factor activity, RNA polymerase II-specific"/>
    <property type="evidence" value="ECO:0007669"/>
    <property type="project" value="InterPro"/>
</dbReference>
<dbReference type="AlphaFoldDB" id="A0AAN7Q9H9"/>
<dbReference type="PANTHER" id="PTHR45714:SF72">
    <property type="entry name" value="HOMEOBOX-LEUCINE ZIPPER PROTEIN HOX26-RELATED"/>
    <property type="match status" value="1"/>
</dbReference>
<gene>
    <name evidence="13" type="ORF">SAY87_029915</name>
</gene>
<keyword evidence="5 8" id="KW-0371">Homeobox</keyword>
<keyword evidence="3" id="KW-0805">Transcription regulation</keyword>
<evidence type="ECO:0000256" key="2">
    <source>
        <dbReference type="ARBA" id="ARBA00006074"/>
    </source>
</evidence>
<dbReference type="InterPro" id="IPR001356">
    <property type="entry name" value="HD"/>
</dbReference>
<keyword evidence="10" id="KW-0175">Coiled coil</keyword>
<dbReference type="Pfam" id="PF00046">
    <property type="entry name" value="Homeodomain"/>
    <property type="match status" value="1"/>
</dbReference>
<dbReference type="PROSITE" id="PS00027">
    <property type="entry name" value="HOMEOBOX_1"/>
    <property type="match status" value="1"/>
</dbReference>
<keyword evidence="14" id="KW-1185">Reference proteome</keyword>
<dbReference type="CDD" id="cd00086">
    <property type="entry name" value="homeodomain"/>
    <property type="match status" value="1"/>
</dbReference>
<feature type="coiled-coil region" evidence="10">
    <location>
        <begin position="156"/>
        <end position="200"/>
    </location>
</feature>
<dbReference type="SMART" id="SM00389">
    <property type="entry name" value="HOX"/>
    <property type="match status" value="1"/>
</dbReference>
<feature type="DNA-binding region" description="Homeobox" evidence="8">
    <location>
        <begin position="106"/>
        <end position="165"/>
    </location>
</feature>
<feature type="region of interest" description="Disordered" evidence="11">
    <location>
        <begin position="74"/>
        <end position="114"/>
    </location>
</feature>
<dbReference type="Proteomes" id="UP001345219">
    <property type="component" value="Chromosome 23"/>
</dbReference>
<dbReference type="SMART" id="SM00340">
    <property type="entry name" value="HALZ"/>
    <property type="match status" value="1"/>
</dbReference>
<dbReference type="Gene3D" id="1.10.10.60">
    <property type="entry name" value="Homeodomain-like"/>
    <property type="match status" value="1"/>
</dbReference>
<evidence type="ECO:0000256" key="1">
    <source>
        <dbReference type="ARBA" id="ARBA00004123"/>
    </source>
</evidence>
<dbReference type="InterPro" id="IPR050762">
    <property type="entry name" value="HD-ZIP_Homeobox_LZ_Class_II"/>
</dbReference>
<evidence type="ECO:0000256" key="3">
    <source>
        <dbReference type="ARBA" id="ARBA00023015"/>
    </source>
</evidence>
<accession>A0AAN7Q9H9</accession>
<keyword evidence="6" id="KW-0804">Transcription</keyword>
<reference evidence="13 14" key="1">
    <citation type="journal article" date="2023" name="Hortic Res">
        <title>Pangenome of water caltrop reveals structural variations and asymmetric subgenome divergence after allopolyploidization.</title>
        <authorList>
            <person name="Zhang X."/>
            <person name="Chen Y."/>
            <person name="Wang L."/>
            <person name="Yuan Y."/>
            <person name="Fang M."/>
            <person name="Shi L."/>
            <person name="Lu R."/>
            <person name="Comes H.P."/>
            <person name="Ma Y."/>
            <person name="Chen Y."/>
            <person name="Huang G."/>
            <person name="Zhou Y."/>
            <person name="Zheng Z."/>
            <person name="Qiu Y."/>
        </authorList>
    </citation>
    <scope>NUCLEOTIDE SEQUENCE [LARGE SCALE GENOMIC DNA]</scope>
    <source>
        <tissue evidence="13">Roots</tissue>
    </source>
</reference>
<dbReference type="InterPro" id="IPR009057">
    <property type="entry name" value="Homeodomain-like_sf"/>
</dbReference>
<dbReference type="InterPro" id="IPR003106">
    <property type="entry name" value="Leu_zip_homeo"/>
</dbReference>
<evidence type="ECO:0000256" key="5">
    <source>
        <dbReference type="ARBA" id="ARBA00023155"/>
    </source>
</evidence>
<proteinExistence type="inferred from homology"/>
<evidence type="ECO:0000256" key="4">
    <source>
        <dbReference type="ARBA" id="ARBA00023125"/>
    </source>
</evidence>
<dbReference type="PROSITE" id="PS50071">
    <property type="entry name" value="HOMEOBOX_2"/>
    <property type="match status" value="1"/>
</dbReference>
<sequence>MEEACFTGLSLGLGLGLKDYCLGNTTIPTKMKREADRGSSINRRDEMCMVTLGLSTTPFPEEDEGDEDRMDIGGRESPQGMKAHPETCDSINGVTTSNSESRNHNGRRKKLRLSKDQSALLEDSFKIHRTLTPAHKQALADKLKLKPRQVEVWFQNRRARSKLKQIESDFERLKKKCESLSQRNQRLEKELHELRSMKDEQWVSYASRISDLCPAVLSLCSSCRKITGGRHG</sequence>
<evidence type="ECO:0000313" key="14">
    <source>
        <dbReference type="Proteomes" id="UP001345219"/>
    </source>
</evidence>
<evidence type="ECO:0000256" key="9">
    <source>
        <dbReference type="RuleBase" id="RU000682"/>
    </source>
</evidence>
<keyword evidence="7 8" id="KW-0539">Nucleus</keyword>
<evidence type="ECO:0000256" key="10">
    <source>
        <dbReference type="SAM" id="Coils"/>
    </source>
</evidence>
<dbReference type="InterPro" id="IPR017970">
    <property type="entry name" value="Homeobox_CS"/>
</dbReference>
<comment type="similarity">
    <text evidence="2">Belongs to the HD-ZIP homeobox family. Class II subfamily.</text>
</comment>
<feature type="compositionally biased region" description="Polar residues" evidence="11">
    <location>
        <begin position="89"/>
        <end position="100"/>
    </location>
</feature>
<keyword evidence="4 8" id="KW-0238">DNA-binding</keyword>